<dbReference type="EMBL" id="WELG01000066">
    <property type="protein sequence ID" value="KAB7524050.1"/>
    <property type="molecule type" value="Genomic_DNA"/>
</dbReference>
<organism evidence="1 2">
    <name type="scientific">Flagellimonas olearia</name>
    <dbReference type="NCBI Taxonomy" id="552546"/>
    <lineage>
        <taxon>Bacteria</taxon>
        <taxon>Pseudomonadati</taxon>
        <taxon>Bacteroidota</taxon>
        <taxon>Flavobacteriia</taxon>
        <taxon>Flavobacteriales</taxon>
        <taxon>Flavobacteriaceae</taxon>
        <taxon>Flagellimonas</taxon>
    </lineage>
</organism>
<dbReference type="Proteomes" id="UP000429785">
    <property type="component" value="Unassembled WGS sequence"/>
</dbReference>
<comment type="caution">
    <text evidence="1">The sequence shown here is derived from an EMBL/GenBank/DDBJ whole genome shotgun (WGS) entry which is preliminary data.</text>
</comment>
<reference evidence="1 2" key="1">
    <citation type="submission" date="2019-10" db="EMBL/GenBank/DDBJ databases">
        <title>Muricauda olearia CL-SS4 JCM15563 genome.</title>
        <authorList>
            <person name="Liu L."/>
        </authorList>
    </citation>
    <scope>NUCLEOTIDE SEQUENCE [LARGE SCALE GENOMIC DNA]</scope>
    <source>
        <strain evidence="1 2">CL-SS4</strain>
    </source>
</reference>
<sequence>MNTTSPVLLAHNLCKRVQGPEGGLDLLQGITLEV</sequence>
<accession>A0A6I1DXK8</accession>
<evidence type="ECO:0000313" key="2">
    <source>
        <dbReference type="Proteomes" id="UP000429785"/>
    </source>
</evidence>
<gene>
    <name evidence="1" type="ORF">F8C76_17925</name>
</gene>
<name>A0A6I1DXK8_9FLAO</name>
<dbReference type="AlphaFoldDB" id="A0A6I1DXK8"/>
<feature type="non-terminal residue" evidence="1">
    <location>
        <position position="34"/>
    </location>
</feature>
<evidence type="ECO:0000313" key="1">
    <source>
        <dbReference type="EMBL" id="KAB7524050.1"/>
    </source>
</evidence>
<protein>
    <submittedName>
        <fullName evidence="1">ABC transporter</fullName>
    </submittedName>
</protein>
<proteinExistence type="predicted"/>